<reference evidence="12 13" key="1">
    <citation type="submission" date="2016-07" db="EMBL/GenBank/DDBJ databases">
        <title>Pervasive Adenine N6-methylation of Active Genes in Fungi.</title>
        <authorList>
            <consortium name="DOE Joint Genome Institute"/>
            <person name="Mondo S.J."/>
            <person name="Dannebaum R.O."/>
            <person name="Kuo R.C."/>
            <person name="Labutti K."/>
            <person name="Haridas S."/>
            <person name="Kuo A."/>
            <person name="Salamov A."/>
            <person name="Ahrendt S.R."/>
            <person name="Lipzen A."/>
            <person name="Sullivan W."/>
            <person name="Andreopoulos W.B."/>
            <person name="Clum A."/>
            <person name="Lindquist E."/>
            <person name="Daum C."/>
            <person name="Ramamoorthy G.K."/>
            <person name="Gryganskyi A."/>
            <person name="Culley D."/>
            <person name="Magnuson J.K."/>
            <person name="James T.Y."/>
            <person name="O'Malley M.A."/>
            <person name="Stajich J.E."/>
            <person name="Spatafora J.W."/>
            <person name="Visel A."/>
            <person name="Grigoriev I.V."/>
        </authorList>
    </citation>
    <scope>NUCLEOTIDE SEQUENCE [LARGE SCALE GENOMIC DNA]</scope>
    <source>
        <strain evidence="12 13">CBS 931.73</strain>
    </source>
</reference>
<dbReference type="STRING" id="1314790.A0A1Y1Y304"/>
<dbReference type="CDD" id="cd20069">
    <property type="entry name" value="5TM_Oxa1-like"/>
    <property type="match status" value="1"/>
</dbReference>
<dbReference type="NCBIfam" id="TIGR03592">
    <property type="entry name" value="yidC_oxa1_cterm"/>
    <property type="match status" value="1"/>
</dbReference>
<feature type="transmembrane region" description="Helical" evidence="10">
    <location>
        <begin position="320"/>
        <end position="345"/>
    </location>
</feature>
<dbReference type="FunCoup" id="A0A1Y1Y304">
    <property type="interactions" value="519"/>
</dbReference>
<dbReference type="GO" id="GO:0005743">
    <property type="term" value="C:mitochondrial inner membrane"/>
    <property type="evidence" value="ECO:0007669"/>
    <property type="project" value="UniProtKB-SubCell"/>
</dbReference>
<sequence length="391" mass="42434">MNAFSTFGRTGAIRSILEISTKRAIYQGVRQNSTLNSASAFSGRSRWNTLAKVNRQHFQRAALPALFSAPLRHGTGLESNLSFGLPRFNSTSTNVPVVDTTTSIAGTSESGSVLTSIADSVDANAIVDAAMKVGDLKAMGLVNFTPVGFIQAALEFIHVSTGIPWWGTIVATTLLIRLALFPIVVKLQRNAAVLHNIKPEMDRLTAHLNRAKSDGDTVAIAQYSHEFRQLFEKHNANPLKMLALPLMQAPVMLSFFFALRDMAQLPVPQFQTGGTAWFTDLTAADPLYILPVVSGLGFLAILELGSEAGTNVGQTKNVKWFFRFMAVAMVPVTANFASSIFVYWVTSNAFSIGQVLTLKNPAIRKSMGIPLLMEHKTVGSAKSKKSKTTKK</sequence>
<dbReference type="GO" id="GO:0032977">
    <property type="term" value="F:membrane insertase activity"/>
    <property type="evidence" value="ECO:0007669"/>
    <property type="project" value="InterPro"/>
</dbReference>
<keyword evidence="7" id="KW-0496">Mitochondrion</keyword>
<name>A0A1Y1Y304_9FUNG</name>
<evidence type="ECO:0000259" key="11">
    <source>
        <dbReference type="Pfam" id="PF02096"/>
    </source>
</evidence>
<dbReference type="Proteomes" id="UP000193498">
    <property type="component" value="Unassembled WGS sequence"/>
</dbReference>
<dbReference type="PANTHER" id="PTHR12428:SF66">
    <property type="entry name" value="MITOCHONDRIAL INNER MEMBRANE PROTEIN OXA1L"/>
    <property type="match status" value="1"/>
</dbReference>
<evidence type="ECO:0000256" key="1">
    <source>
        <dbReference type="ARBA" id="ARBA00004448"/>
    </source>
</evidence>
<evidence type="ECO:0000256" key="3">
    <source>
        <dbReference type="ARBA" id="ARBA00022692"/>
    </source>
</evidence>
<evidence type="ECO:0000256" key="8">
    <source>
        <dbReference type="ARBA" id="ARBA00023136"/>
    </source>
</evidence>
<organism evidence="12 13">
    <name type="scientific">Basidiobolus meristosporus CBS 931.73</name>
    <dbReference type="NCBI Taxonomy" id="1314790"/>
    <lineage>
        <taxon>Eukaryota</taxon>
        <taxon>Fungi</taxon>
        <taxon>Fungi incertae sedis</taxon>
        <taxon>Zoopagomycota</taxon>
        <taxon>Entomophthoromycotina</taxon>
        <taxon>Basidiobolomycetes</taxon>
        <taxon>Basidiobolales</taxon>
        <taxon>Basidiobolaceae</taxon>
        <taxon>Basidiobolus</taxon>
    </lineage>
</organism>
<keyword evidence="5" id="KW-0809">Transit peptide</keyword>
<evidence type="ECO:0000256" key="10">
    <source>
        <dbReference type="SAM" id="Phobius"/>
    </source>
</evidence>
<keyword evidence="8 10" id="KW-0472">Membrane</keyword>
<evidence type="ECO:0000256" key="9">
    <source>
        <dbReference type="RuleBase" id="RU003945"/>
    </source>
</evidence>
<evidence type="ECO:0000256" key="4">
    <source>
        <dbReference type="ARBA" id="ARBA00022792"/>
    </source>
</evidence>
<dbReference type="InterPro" id="IPR028055">
    <property type="entry name" value="YidC/Oxa/ALB_C"/>
</dbReference>
<dbReference type="InterPro" id="IPR001708">
    <property type="entry name" value="YidC/ALB3/OXA1/COX18"/>
</dbReference>
<dbReference type="GO" id="GO:0032979">
    <property type="term" value="P:protein insertion into mitochondrial inner membrane from matrix"/>
    <property type="evidence" value="ECO:0007669"/>
    <property type="project" value="TreeGrafter"/>
</dbReference>
<comment type="subcellular location">
    <subcellularLocation>
        <location evidence="9">Membrane</location>
        <topology evidence="9">Multi-pass membrane protein</topology>
    </subcellularLocation>
    <subcellularLocation>
        <location evidence="1">Mitochondrion inner membrane</location>
        <topology evidence="1">Multi-pass membrane protein</topology>
    </subcellularLocation>
</comment>
<dbReference type="OrthoDB" id="2148490at2759"/>
<evidence type="ECO:0000256" key="2">
    <source>
        <dbReference type="ARBA" id="ARBA00009877"/>
    </source>
</evidence>
<feature type="transmembrane region" description="Helical" evidence="10">
    <location>
        <begin position="165"/>
        <end position="185"/>
    </location>
</feature>
<dbReference type="Pfam" id="PF02096">
    <property type="entry name" value="60KD_IMP"/>
    <property type="match status" value="1"/>
</dbReference>
<comment type="caution">
    <text evidence="12">The sequence shown here is derived from an EMBL/GenBank/DDBJ whole genome shotgun (WGS) entry which is preliminary data.</text>
</comment>
<feature type="transmembrane region" description="Helical" evidence="10">
    <location>
        <begin position="141"/>
        <end position="159"/>
    </location>
</feature>
<evidence type="ECO:0000313" key="12">
    <source>
        <dbReference type="EMBL" id="ORX92401.1"/>
    </source>
</evidence>
<gene>
    <name evidence="12" type="ORF">K493DRAFT_285773</name>
</gene>
<protein>
    <recommendedName>
        <fullName evidence="11">Membrane insertase YidC/Oxa/ALB C-terminal domain-containing protein</fullName>
    </recommendedName>
</protein>
<accession>A0A1Y1Y304</accession>
<evidence type="ECO:0000256" key="5">
    <source>
        <dbReference type="ARBA" id="ARBA00022946"/>
    </source>
</evidence>
<keyword evidence="13" id="KW-1185">Reference proteome</keyword>
<keyword evidence="6 10" id="KW-1133">Transmembrane helix</keyword>
<dbReference type="InParanoid" id="A0A1Y1Y304"/>
<dbReference type="PANTHER" id="PTHR12428">
    <property type="entry name" value="OXA1"/>
    <property type="match status" value="1"/>
</dbReference>
<dbReference type="EMBL" id="MCFE01000277">
    <property type="protein sequence ID" value="ORX92401.1"/>
    <property type="molecule type" value="Genomic_DNA"/>
</dbReference>
<feature type="transmembrane region" description="Helical" evidence="10">
    <location>
        <begin position="287"/>
        <end position="308"/>
    </location>
</feature>
<proteinExistence type="inferred from homology"/>
<keyword evidence="3 9" id="KW-0812">Transmembrane</keyword>
<evidence type="ECO:0000256" key="6">
    <source>
        <dbReference type="ARBA" id="ARBA00022989"/>
    </source>
</evidence>
<evidence type="ECO:0000313" key="13">
    <source>
        <dbReference type="Proteomes" id="UP000193498"/>
    </source>
</evidence>
<comment type="similarity">
    <text evidence="2 9">Belongs to the OXA1/ALB3/YidC family.</text>
</comment>
<feature type="domain" description="Membrane insertase YidC/Oxa/ALB C-terminal" evidence="11">
    <location>
        <begin position="165"/>
        <end position="359"/>
    </location>
</feature>
<dbReference type="AlphaFoldDB" id="A0A1Y1Y304"/>
<keyword evidence="4" id="KW-0999">Mitochondrion inner membrane</keyword>
<evidence type="ECO:0000256" key="7">
    <source>
        <dbReference type="ARBA" id="ARBA00023128"/>
    </source>
</evidence>